<dbReference type="InterPro" id="IPR029413">
    <property type="entry name" value="RG-lyase_II"/>
</dbReference>
<name>A0A290Q2B3_9BACT</name>
<evidence type="ECO:0000313" key="3">
    <source>
        <dbReference type="Proteomes" id="UP000217265"/>
    </source>
</evidence>
<dbReference type="InterPro" id="IPR052721">
    <property type="entry name" value="ET_Amicyanin"/>
</dbReference>
<dbReference type="AlphaFoldDB" id="A0A290Q2B3"/>
<accession>A0A290Q2B3</accession>
<dbReference type="Pfam" id="PF14686">
    <property type="entry name" value="fn3_3"/>
    <property type="match status" value="1"/>
</dbReference>
<sequence length="213" mass="23684">MTALAADVCAGTITGTVLARGADEAAGAGGGNYQSRRYKFVEKIDYDSLEDFVVYIDQVMPARSGATTQAKMVQKEAAFEPHVLPVAVGTTVRWPNEDDIYHNVFSMSDTKEFDLGMYKKEKEPALVFDRTGRVDVFCSIHSKMHCIVLVVPNQYFAKADAKRKFVIRDVPAGTYKLRAWHERLPSRTLDVVVPETGDVKVDFVLGLGELPKY</sequence>
<proteinExistence type="predicted"/>
<dbReference type="Gene3D" id="2.60.40.420">
    <property type="entry name" value="Cupredoxins - blue copper proteins"/>
    <property type="match status" value="1"/>
</dbReference>
<dbReference type="Proteomes" id="UP000217265">
    <property type="component" value="Chromosome"/>
</dbReference>
<dbReference type="SUPFAM" id="SSF49452">
    <property type="entry name" value="Starch-binding domain-like"/>
    <property type="match status" value="1"/>
</dbReference>
<dbReference type="SUPFAM" id="SSF49503">
    <property type="entry name" value="Cupredoxins"/>
    <property type="match status" value="1"/>
</dbReference>
<dbReference type="GO" id="GO:0030246">
    <property type="term" value="F:carbohydrate binding"/>
    <property type="evidence" value="ECO:0007669"/>
    <property type="project" value="InterPro"/>
</dbReference>
<dbReference type="InterPro" id="IPR013784">
    <property type="entry name" value="Carb-bd-like_fold"/>
</dbReference>
<gene>
    <name evidence="2" type="ORF">CMV30_01715</name>
</gene>
<dbReference type="KEGG" id="vbh:CMV30_01715"/>
<dbReference type="InterPro" id="IPR008972">
    <property type="entry name" value="Cupredoxin"/>
</dbReference>
<feature type="domain" description="Rhamnogalacturonan lyase" evidence="1">
    <location>
        <begin position="154"/>
        <end position="193"/>
    </location>
</feature>
<reference evidence="2 3" key="1">
    <citation type="submission" date="2017-09" db="EMBL/GenBank/DDBJ databases">
        <title>Complete genome sequence of Verrucomicrobial strain HZ-65, isolated from freshwater.</title>
        <authorList>
            <person name="Choi A."/>
        </authorList>
    </citation>
    <scope>NUCLEOTIDE SEQUENCE [LARGE SCALE GENOMIC DNA]</scope>
    <source>
        <strain evidence="2 3">HZ-65</strain>
    </source>
</reference>
<evidence type="ECO:0000313" key="2">
    <source>
        <dbReference type="EMBL" id="ATC62785.1"/>
    </source>
</evidence>
<dbReference type="PANTHER" id="PTHR36507:SF1">
    <property type="entry name" value="BLL1555 PROTEIN"/>
    <property type="match status" value="1"/>
</dbReference>
<dbReference type="PANTHER" id="PTHR36507">
    <property type="entry name" value="BLL1555 PROTEIN"/>
    <property type="match status" value="1"/>
</dbReference>
<evidence type="ECO:0000259" key="1">
    <source>
        <dbReference type="Pfam" id="PF14686"/>
    </source>
</evidence>
<keyword evidence="3" id="KW-1185">Reference proteome</keyword>
<protein>
    <recommendedName>
        <fullName evidence="1">Rhamnogalacturonan lyase domain-containing protein</fullName>
    </recommendedName>
</protein>
<organism evidence="2 3">
    <name type="scientific">Nibricoccus aquaticus</name>
    <dbReference type="NCBI Taxonomy" id="2576891"/>
    <lineage>
        <taxon>Bacteria</taxon>
        <taxon>Pseudomonadati</taxon>
        <taxon>Verrucomicrobiota</taxon>
        <taxon>Opitutia</taxon>
        <taxon>Opitutales</taxon>
        <taxon>Opitutaceae</taxon>
        <taxon>Nibricoccus</taxon>
    </lineage>
</organism>
<dbReference type="EMBL" id="CP023344">
    <property type="protein sequence ID" value="ATC62785.1"/>
    <property type="molecule type" value="Genomic_DNA"/>
</dbReference>